<dbReference type="Proteomes" id="UP001596098">
    <property type="component" value="Unassembled WGS sequence"/>
</dbReference>
<dbReference type="RefSeq" id="WP_128219156.1">
    <property type="nucleotide sequence ID" value="NZ_CP034929.1"/>
</dbReference>
<protein>
    <submittedName>
        <fullName evidence="1">Type I-E CRISPR-associated protein Cas7/Cse4/CasC</fullName>
    </submittedName>
</protein>
<proteinExistence type="predicted"/>
<dbReference type="Pfam" id="PF09344">
    <property type="entry name" value="Cas_CT1975"/>
    <property type="match status" value="1"/>
</dbReference>
<keyword evidence="2" id="KW-1185">Reference proteome</keyword>
<dbReference type="InterPro" id="IPR010148">
    <property type="entry name" value="CRISPR-assoc_prot_CT1975"/>
</dbReference>
<sequence>MTFVTVHVFRALPMHNLNRDQNGLPKSQFDGGIQRGRLSSQALKRPARIAFREAVTGIAHAPASVRTMDSNAVTRVVALAGEYAQTHGKAFDEKVAKKRATSVVTSLAKTLKAGKDEEPSSGDASEADAKKDNILLFSDAEIETLAQALVDEQNGGVEAGHEHFVQDFVSPSLDVAAFGRMFAAQPSKSTQAAVAVSHAVMTHAMSLTLDYFTAVDEAGDASKGAGAAHIDSAYYTSGVYYSTFTIDPAQLARSWSGAHSATASEQVAALVKALVEALPTGRLTNTNAHTKPFAVLVEEQRTRTVYEFETPVEAAENGGFTRPTVRSLAAQVADARSFDSANYVSTALLAAPSIADLVESDAHLGAAESLGSVDDLSEYVASLVMQQLAEATA</sequence>
<accession>A0ABW1R0P2</accession>
<gene>
    <name evidence="1" type="ORF">ACFPWU_14100</name>
</gene>
<evidence type="ECO:0000313" key="1">
    <source>
        <dbReference type="EMBL" id="MFC6154797.1"/>
    </source>
</evidence>
<reference evidence="2" key="1">
    <citation type="journal article" date="2019" name="Int. J. Syst. Evol. Microbiol.">
        <title>The Global Catalogue of Microorganisms (GCM) 10K type strain sequencing project: providing services to taxonomists for standard genome sequencing and annotation.</title>
        <authorList>
            <consortium name="The Broad Institute Genomics Platform"/>
            <consortium name="The Broad Institute Genome Sequencing Center for Infectious Disease"/>
            <person name="Wu L."/>
            <person name="Ma J."/>
        </authorList>
    </citation>
    <scope>NUCLEOTIDE SEQUENCE [LARGE SCALE GENOMIC DNA]</scope>
    <source>
        <strain evidence="2">DFY28</strain>
    </source>
</reference>
<comment type="caution">
    <text evidence="1">The sequence shown here is derived from an EMBL/GenBank/DDBJ whole genome shotgun (WGS) entry which is preliminary data.</text>
</comment>
<organism evidence="1 2">
    <name type="scientific">Nocardioides yefusunii</name>
    <dbReference type="NCBI Taxonomy" id="2500546"/>
    <lineage>
        <taxon>Bacteria</taxon>
        <taxon>Bacillati</taxon>
        <taxon>Actinomycetota</taxon>
        <taxon>Actinomycetes</taxon>
        <taxon>Propionibacteriales</taxon>
        <taxon>Nocardioidaceae</taxon>
        <taxon>Nocardioides</taxon>
    </lineage>
</organism>
<name>A0ABW1R0P2_9ACTN</name>
<dbReference type="EMBL" id="JBHSQI010000009">
    <property type="protein sequence ID" value="MFC6154797.1"/>
    <property type="molecule type" value="Genomic_DNA"/>
</dbReference>
<evidence type="ECO:0000313" key="2">
    <source>
        <dbReference type="Proteomes" id="UP001596098"/>
    </source>
</evidence>